<keyword evidence="1" id="KW-1133">Transmembrane helix</keyword>
<protein>
    <submittedName>
        <fullName evidence="2">Uncharacterized protein</fullName>
    </submittedName>
</protein>
<sequence length="251" mass="26808">MALSTTASFTTSFTASPTATLPIVAFTTPFPQPINCAPESLLTTTVSHYSGFGTTESETFLLPDTSDARYTACLAPAGSQFSFSPAVCPDGWPAWWLGSMSALSGTATTATPTHVSTAYCCAPGYSMPYENYPDDSSPSCEQAFLQSTSSTGDMFPSTWALSVAKVPAWHISWQPTDLPTLSPQPPAIEGDRITRWVPGSDPEREPRDNAWGGRSFNPGLFYFLVAGIPIIIVVAIVACLTGCFHPCNHCR</sequence>
<proteinExistence type="predicted"/>
<evidence type="ECO:0000256" key="1">
    <source>
        <dbReference type="SAM" id="Phobius"/>
    </source>
</evidence>
<dbReference type="GeneID" id="89940134"/>
<accession>A0AAN6QL46</accession>
<gene>
    <name evidence="2" type="ORF">N656DRAFT_783691</name>
</gene>
<keyword evidence="3" id="KW-1185">Reference proteome</keyword>
<reference evidence="2" key="1">
    <citation type="journal article" date="2023" name="Mol. Phylogenet. Evol.">
        <title>Genome-scale phylogeny and comparative genomics of the fungal order Sordariales.</title>
        <authorList>
            <person name="Hensen N."/>
            <person name="Bonometti L."/>
            <person name="Westerberg I."/>
            <person name="Brannstrom I.O."/>
            <person name="Guillou S."/>
            <person name="Cros-Aarteil S."/>
            <person name="Calhoun S."/>
            <person name="Haridas S."/>
            <person name="Kuo A."/>
            <person name="Mondo S."/>
            <person name="Pangilinan J."/>
            <person name="Riley R."/>
            <person name="LaButti K."/>
            <person name="Andreopoulos B."/>
            <person name="Lipzen A."/>
            <person name="Chen C."/>
            <person name="Yan M."/>
            <person name="Daum C."/>
            <person name="Ng V."/>
            <person name="Clum A."/>
            <person name="Steindorff A."/>
            <person name="Ohm R.A."/>
            <person name="Martin F."/>
            <person name="Silar P."/>
            <person name="Natvig D.O."/>
            <person name="Lalanne C."/>
            <person name="Gautier V."/>
            <person name="Ament-Velasquez S.L."/>
            <person name="Kruys A."/>
            <person name="Hutchinson M.I."/>
            <person name="Powell A.J."/>
            <person name="Barry K."/>
            <person name="Miller A.N."/>
            <person name="Grigoriev I.V."/>
            <person name="Debuchy R."/>
            <person name="Gladieux P."/>
            <person name="Hiltunen Thoren M."/>
            <person name="Johannesson H."/>
        </authorList>
    </citation>
    <scope>NUCLEOTIDE SEQUENCE</scope>
    <source>
        <strain evidence="2">CBS 508.74</strain>
    </source>
</reference>
<organism evidence="2 3">
    <name type="scientific">Canariomyces notabilis</name>
    <dbReference type="NCBI Taxonomy" id="2074819"/>
    <lineage>
        <taxon>Eukaryota</taxon>
        <taxon>Fungi</taxon>
        <taxon>Dikarya</taxon>
        <taxon>Ascomycota</taxon>
        <taxon>Pezizomycotina</taxon>
        <taxon>Sordariomycetes</taxon>
        <taxon>Sordariomycetidae</taxon>
        <taxon>Sordariales</taxon>
        <taxon>Chaetomiaceae</taxon>
        <taxon>Canariomyces</taxon>
    </lineage>
</organism>
<dbReference type="Proteomes" id="UP001302812">
    <property type="component" value="Unassembled WGS sequence"/>
</dbReference>
<dbReference type="RefSeq" id="XP_064666591.1">
    <property type="nucleotide sequence ID" value="XM_064816009.1"/>
</dbReference>
<reference evidence="2" key="2">
    <citation type="submission" date="2023-05" db="EMBL/GenBank/DDBJ databases">
        <authorList>
            <consortium name="Lawrence Berkeley National Laboratory"/>
            <person name="Steindorff A."/>
            <person name="Hensen N."/>
            <person name="Bonometti L."/>
            <person name="Westerberg I."/>
            <person name="Brannstrom I.O."/>
            <person name="Guillou S."/>
            <person name="Cros-Aarteil S."/>
            <person name="Calhoun S."/>
            <person name="Haridas S."/>
            <person name="Kuo A."/>
            <person name="Mondo S."/>
            <person name="Pangilinan J."/>
            <person name="Riley R."/>
            <person name="Labutti K."/>
            <person name="Andreopoulos B."/>
            <person name="Lipzen A."/>
            <person name="Chen C."/>
            <person name="Yanf M."/>
            <person name="Daum C."/>
            <person name="Ng V."/>
            <person name="Clum A."/>
            <person name="Ohm R."/>
            <person name="Martin F."/>
            <person name="Silar P."/>
            <person name="Natvig D."/>
            <person name="Lalanne C."/>
            <person name="Gautier V."/>
            <person name="Ament-Velasquez S.L."/>
            <person name="Kruys A."/>
            <person name="Hutchinson M.I."/>
            <person name="Powell A.J."/>
            <person name="Barry K."/>
            <person name="Miller A.N."/>
            <person name="Grigoriev I.V."/>
            <person name="Debuchy R."/>
            <person name="Gladieux P."/>
            <person name="Thoren M.H."/>
            <person name="Johannesson H."/>
        </authorList>
    </citation>
    <scope>NUCLEOTIDE SEQUENCE</scope>
    <source>
        <strain evidence="2">CBS 508.74</strain>
    </source>
</reference>
<keyword evidence="1" id="KW-0472">Membrane</keyword>
<feature type="transmembrane region" description="Helical" evidence="1">
    <location>
        <begin position="220"/>
        <end position="244"/>
    </location>
</feature>
<dbReference type="EMBL" id="MU853359">
    <property type="protein sequence ID" value="KAK4109021.1"/>
    <property type="molecule type" value="Genomic_DNA"/>
</dbReference>
<keyword evidence="1" id="KW-0812">Transmembrane</keyword>
<evidence type="ECO:0000313" key="2">
    <source>
        <dbReference type="EMBL" id="KAK4109021.1"/>
    </source>
</evidence>
<evidence type="ECO:0000313" key="3">
    <source>
        <dbReference type="Proteomes" id="UP001302812"/>
    </source>
</evidence>
<dbReference type="AlphaFoldDB" id="A0AAN6QL46"/>
<name>A0AAN6QL46_9PEZI</name>
<comment type="caution">
    <text evidence="2">The sequence shown here is derived from an EMBL/GenBank/DDBJ whole genome shotgun (WGS) entry which is preliminary data.</text>
</comment>